<dbReference type="GO" id="GO:1904262">
    <property type="term" value="P:negative regulation of TORC1 signaling"/>
    <property type="evidence" value="ECO:0007669"/>
    <property type="project" value="TreeGrafter"/>
</dbReference>
<dbReference type="Gene3D" id="1.10.3450.30">
    <property type="match status" value="1"/>
</dbReference>
<dbReference type="Pfam" id="PF09404">
    <property type="entry name" value="C12orf66_like"/>
    <property type="match status" value="1"/>
</dbReference>
<dbReference type="InterPro" id="IPR018544">
    <property type="entry name" value="KICS_2"/>
</dbReference>
<dbReference type="EMBL" id="VTPC01090655">
    <property type="protein sequence ID" value="KAF2882077.1"/>
    <property type="molecule type" value="Genomic_DNA"/>
</dbReference>
<dbReference type="GO" id="GO:0061462">
    <property type="term" value="P:protein localization to lysosome"/>
    <property type="evidence" value="ECO:0007669"/>
    <property type="project" value="TreeGrafter"/>
</dbReference>
<accession>A0A8K0CB76</accession>
<comment type="subcellular location">
    <subcellularLocation>
        <location evidence="1">Lysosome membrane</location>
    </subcellularLocation>
</comment>
<protein>
    <recommendedName>
        <fullName evidence="5">KICSTOR subunit 2</fullName>
    </recommendedName>
</protein>
<dbReference type="OrthoDB" id="18134at2759"/>
<dbReference type="GO" id="GO:0042149">
    <property type="term" value="P:cellular response to glucose starvation"/>
    <property type="evidence" value="ECO:0007669"/>
    <property type="project" value="TreeGrafter"/>
</dbReference>
<evidence type="ECO:0000313" key="7">
    <source>
        <dbReference type="Proteomes" id="UP000801492"/>
    </source>
</evidence>
<dbReference type="AlphaFoldDB" id="A0A8K0CB76"/>
<reference evidence="6" key="1">
    <citation type="submission" date="2019-08" db="EMBL/GenBank/DDBJ databases">
        <title>The genome of the North American firefly Photinus pyralis.</title>
        <authorList>
            <consortium name="Photinus pyralis genome working group"/>
            <person name="Fallon T.R."/>
            <person name="Sander Lower S.E."/>
            <person name="Weng J.-K."/>
        </authorList>
    </citation>
    <scope>NUCLEOTIDE SEQUENCE</scope>
    <source>
        <strain evidence="6">TRF0915ILg1</strain>
        <tissue evidence="6">Whole body</tissue>
    </source>
</reference>
<evidence type="ECO:0000256" key="4">
    <source>
        <dbReference type="ARBA" id="ARBA00060863"/>
    </source>
</evidence>
<evidence type="ECO:0000256" key="5">
    <source>
        <dbReference type="ARBA" id="ARBA00072667"/>
    </source>
</evidence>
<proteinExistence type="inferred from homology"/>
<evidence type="ECO:0000313" key="6">
    <source>
        <dbReference type="EMBL" id="KAF2882077.1"/>
    </source>
</evidence>
<dbReference type="SUPFAM" id="SSF160651">
    <property type="entry name" value="FLJ32549 C-terminal domain-like"/>
    <property type="match status" value="1"/>
</dbReference>
<sequence>MEKDEEFLFNFFTHVSQLCFDKAKECIEKERELVTCVPAHQAGAWVALLSYLPQVVLAEKSYMEIGFLQNKNKGFLRKDNSLRSIYESLKSEVKRLEEVCKQNPNDKHVTNFCQNLIQFFTARINLIDFYEKIYLTGSSRFLKYNELLVQVETVIQKHCLSFTDISVTPIKAVFSMECEILQQLFKALTELQRLQFLPSLSLIHGAHTRLTAWENKMQNRESWKLGFLKNNPLPLLYQWLLRFKGFVLSKFSLYFHDTLALQTTSSDMRQLCSKLQCDYYQKMVSFQRKYDAVSVLLLSDNQVSCDTTDYDSFPVICAYPPKTTSQHETILKMITDTTTELINSDKIIYKYSTQEQCTYVLATIESNIYLIIIFDSKKSEKDVFISNFVLELCTNLRCSKIFISLKNPTK</sequence>
<dbReference type="Proteomes" id="UP000801492">
    <property type="component" value="Unassembled WGS sequence"/>
</dbReference>
<comment type="caution">
    <text evidence="6">The sequence shown here is derived from an EMBL/GenBank/DDBJ whole genome shotgun (WGS) entry which is preliminary data.</text>
</comment>
<keyword evidence="2" id="KW-0472">Membrane</keyword>
<name>A0A8K0CB76_IGNLU</name>
<evidence type="ECO:0000256" key="3">
    <source>
        <dbReference type="ARBA" id="ARBA00023228"/>
    </source>
</evidence>
<dbReference type="PANTHER" id="PTHR31581">
    <property type="entry name" value="KICSTOR COMPLEX PROTEIN C12ORF66"/>
    <property type="match status" value="1"/>
</dbReference>
<evidence type="ECO:0000256" key="2">
    <source>
        <dbReference type="ARBA" id="ARBA00023136"/>
    </source>
</evidence>
<evidence type="ECO:0000256" key="1">
    <source>
        <dbReference type="ARBA" id="ARBA00004656"/>
    </source>
</evidence>
<dbReference type="FunFam" id="1.10.3450.30:FF:000001">
    <property type="entry name" value="KICSTOR complex protein C12orf66 homolog"/>
    <property type="match status" value="1"/>
</dbReference>
<dbReference type="GO" id="GO:0034198">
    <property type="term" value="P:cellular response to amino acid starvation"/>
    <property type="evidence" value="ECO:0007669"/>
    <property type="project" value="TreeGrafter"/>
</dbReference>
<dbReference type="InterPro" id="IPR038060">
    <property type="entry name" value="C12orf66-like_central_sf"/>
</dbReference>
<dbReference type="GO" id="GO:0005765">
    <property type="term" value="C:lysosomal membrane"/>
    <property type="evidence" value="ECO:0007669"/>
    <property type="project" value="UniProtKB-SubCell"/>
</dbReference>
<keyword evidence="3" id="KW-0458">Lysosome</keyword>
<comment type="similarity">
    <text evidence="4">Belongs to the KICS2 family.</text>
</comment>
<keyword evidence="7" id="KW-1185">Reference proteome</keyword>
<organism evidence="6 7">
    <name type="scientific">Ignelater luminosus</name>
    <name type="common">Cucubano</name>
    <name type="synonym">Pyrophorus luminosus</name>
    <dbReference type="NCBI Taxonomy" id="2038154"/>
    <lineage>
        <taxon>Eukaryota</taxon>
        <taxon>Metazoa</taxon>
        <taxon>Ecdysozoa</taxon>
        <taxon>Arthropoda</taxon>
        <taxon>Hexapoda</taxon>
        <taxon>Insecta</taxon>
        <taxon>Pterygota</taxon>
        <taxon>Neoptera</taxon>
        <taxon>Endopterygota</taxon>
        <taxon>Coleoptera</taxon>
        <taxon>Polyphaga</taxon>
        <taxon>Elateriformia</taxon>
        <taxon>Elateroidea</taxon>
        <taxon>Elateridae</taxon>
        <taxon>Agrypninae</taxon>
        <taxon>Pyrophorini</taxon>
        <taxon>Ignelater</taxon>
    </lineage>
</organism>
<dbReference type="SUPFAM" id="SSF158548">
    <property type="entry name" value="FLJ32549 domain-like"/>
    <property type="match status" value="1"/>
</dbReference>
<gene>
    <name evidence="6" type="ORF">ILUMI_24080</name>
</gene>
<dbReference type="PANTHER" id="PTHR31581:SF1">
    <property type="entry name" value="KICSTOR SUBUNIT 2"/>
    <property type="match status" value="1"/>
</dbReference>